<keyword evidence="1" id="KW-0862">Zinc</keyword>
<dbReference type="PANTHER" id="PTHR31669">
    <property type="entry name" value="PROTEIN FAR1-RELATED SEQUENCE 10-RELATED"/>
    <property type="match status" value="1"/>
</dbReference>
<dbReference type="InterPro" id="IPR031052">
    <property type="entry name" value="FHY3/FAR1"/>
</dbReference>
<evidence type="ECO:0000313" key="4">
    <source>
        <dbReference type="RefSeq" id="XP_010496648.1"/>
    </source>
</evidence>
<dbReference type="RefSeq" id="XP_010496648.1">
    <property type="nucleotide sequence ID" value="XM_010498346.2"/>
</dbReference>
<protein>
    <recommendedName>
        <fullName evidence="1">Protein FAR1-RELATED SEQUENCE</fullName>
    </recommendedName>
</protein>
<keyword evidence="3" id="KW-1185">Reference proteome</keyword>
<gene>
    <name evidence="4" type="primary">LOC104773700</name>
</gene>
<accession>A0ABM0Y799</accession>
<organism evidence="3 4">
    <name type="scientific">Camelina sativa</name>
    <name type="common">False flax</name>
    <name type="synonym">Myagrum sativum</name>
    <dbReference type="NCBI Taxonomy" id="90675"/>
    <lineage>
        <taxon>Eukaryota</taxon>
        <taxon>Viridiplantae</taxon>
        <taxon>Streptophyta</taxon>
        <taxon>Embryophyta</taxon>
        <taxon>Tracheophyta</taxon>
        <taxon>Spermatophyta</taxon>
        <taxon>Magnoliopsida</taxon>
        <taxon>eudicotyledons</taxon>
        <taxon>Gunneridae</taxon>
        <taxon>Pentapetalae</taxon>
        <taxon>rosids</taxon>
        <taxon>malvids</taxon>
        <taxon>Brassicales</taxon>
        <taxon>Brassicaceae</taxon>
        <taxon>Camelineae</taxon>
        <taxon>Camelina</taxon>
    </lineage>
</organism>
<reference evidence="3" key="1">
    <citation type="journal article" date="2014" name="Nat. Commun.">
        <title>The emerging biofuel crop Camelina sativa retains a highly undifferentiated hexaploid genome structure.</title>
        <authorList>
            <person name="Kagale S."/>
            <person name="Koh C."/>
            <person name="Nixon J."/>
            <person name="Bollina V."/>
            <person name="Clarke W.E."/>
            <person name="Tuteja R."/>
            <person name="Spillane C."/>
            <person name="Robinson S.J."/>
            <person name="Links M.G."/>
            <person name="Clarke C."/>
            <person name="Higgins E.E."/>
            <person name="Huebert T."/>
            <person name="Sharpe A.G."/>
            <person name="Parkin I.A."/>
        </authorList>
    </citation>
    <scope>NUCLEOTIDE SEQUENCE [LARGE SCALE GENOMIC DNA]</scope>
    <source>
        <strain evidence="3">cv. DH55</strain>
    </source>
</reference>
<keyword evidence="1" id="KW-0863">Zinc-finger</keyword>
<proteinExistence type="inferred from homology"/>
<comment type="subcellular location">
    <subcellularLocation>
        <location evidence="1">Nucleus</location>
    </subcellularLocation>
</comment>
<comment type="function">
    <text evidence="1">Putative transcription activator involved in regulating light control of development.</text>
</comment>
<evidence type="ECO:0000313" key="3">
    <source>
        <dbReference type="Proteomes" id="UP000694864"/>
    </source>
</evidence>
<name>A0ABM0Y799_CAMSA</name>
<evidence type="ECO:0000259" key="2">
    <source>
        <dbReference type="Pfam" id="PF10551"/>
    </source>
</evidence>
<dbReference type="InterPro" id="IPR018289">
    <property type="entry name" value="MULE_transposase_dom"/>
</dbReference>
<dbReference type="Proteomes" id="UP000694864">
    <property type="component" value="Unplaced"/>
</dbReference>
<reference evidence="4" key="2">
    <citation type="submission" date="2025-08" db="UniProtKB">
        <authorList>
            <consortium name="RefSeq"/>
        </authorList>
    </citation>
    <scope>IDENTIFICATION</scope>
    <source>
        <tissue evidence="4">Leaf</tissue>
    </source>
</reference>
<dbReference type="GeneID" id="104773700"/>
<keyword evidence="1" id="KW-0539">Nucleus</keyword>
<keyword evidence="1" id="KW-0479">Metal-binding</keyword>
<feature type="domain" description="MULE transposase" evidence="2">
    <location>
        <begin position="56"/>
        <end position="142"/>
    </location>
</feature>
<sequence>MSERTLGSGVEHVLNYLKRRQLENPGFLYAMEDDCGNVFWADPTCRLNYTYFGDTVVFDTMYRRGKRYQVPFAAFTGFNHHGQPLLFGCALILNESESSFAWLFHTWLQAMSAPPPPSITVEPDRLIQVAVSQVFCQTRLRFSQPLIFKETEEKLAHLYQSHPSFESEFINCVTETETAAEFEASWDIIVRRYYLQDNDWLQSIYNARQQWVRVFIRDAFYGVLSTNEGSSSLNSFFQGFVDASTTMQTLIQQHDKAIDSWREKELKADYEAIHSTPVMKTPSPMEKQAASLANNVSTLPSRYLLRRWTKSAKTRGSEEQPEFSNSCQESLTVCYNNLRQEATKYVEEGAKSIQIYKVAMDALDEAAKKVVAASNKFRGATPGTTLPNGDPYPSEEARETTSAMNLPGGEKERTILELTTELERTGQRCEVYRANLLSILRDMEEQKFQLSLKVQNARLSLKE</sequence>
<dbReference type="Pfam" id="PF10551">
    <property type="entry name" value="MULE"/>
    <property type="match status" value="1"/>
</dbReference>
<comment type="similarity">
    <text evidence="1">Belongs to the FHY3/FAR1 family.</text>
</comment>
<dbReference type="PANTHER" id="PTHR31669:SF240">
    <property type="entry name" value="PROTEIN FAR1-RELATED SEQUENCE 9"/>
    <property type="match status" value="1"/>
</dbReference>
<evidence type="ECO:0000256" key="1">
    <source>
        <dbReference type="RuleBase" id="RU367018"/>
    </source>
</evidence>